<dbReference type="PANTHER" id="PTHR30146:SF120">
    <property type="entry name" value="ALANINE RACEMASE"/>
    <property type="match status" value="1"/>
</dbReference>
<reference evidence="5 6" key="1">
    <citation type="submission" date="2019-06" db="EMBL/GenBank/DDBJ databases">
        <title>Complete genome sequence of Janthinobacterium sp. SNU WT3 isolated from diseased rainbow trout.</title>
        <authorList>
            <person name="Oh W.T."/>
            <person name="Park S.C."/>
        </authorList>
    </citation>
    <scope>NUCLEOTIDE SEQUENCE [LARGE SCALE GENOMIC DNA]</scope>
    <source>
        <strain evidence="5 6">SNU WT3</strain>
    </source>
</reference>
<evidence type="ECO:0000259" key="4">
    <source>
        <dbReference type="PROSITE" id="PS50932"/>
    </source>
</evidence>
<evidence type="ECO:0000313" key="6">
    <source>
        <dbReference type="Proteomes" id="UP000316665"/>
    </source>
</evidence>
<organism evidence="5 6">
    <name type="scientific">Janthinobacterium tructae</name>
    <dbReference type="NCBI Taxonomy" id="2590869"/>
    <lineage>
        <taxon>Bacteria</taxon>
        <taxon>Pseudomonadati</taxon>
        <taxon>Pseudomonadota</taxon>
        <taxon>Betaproteobacteria</taxon>
        <taxon>Burkholderiales</taxon>
        <taxon>Oxalobacteraceae</taxon>
        <taxon>Janthinobacterium</taxon>
    </lineage>
</organism>
<dbReference type="Proteomes" id="UP000316665">
    <property type="component" value="Chromosome"/>
</dbReference>
<dbReference type="KEGG" id="jas:FJQ89_06590"/>
<dbReference type="PROSITE" id="PS50932">
    <property type="entry name" value="HTH_LACI_2"/>
    <property type="match status" value="1"/>
</dbReference>
<dbReference type="Gene3D" id="1.10.260.40">
    <property type="entry name" value="lambda repressor-like DNA-binding domains"/>
    <property type="match status" value="1"/>
</dbReference>
<dbReference type="Pfam" id="PF13377">
    <property type="entry name" value="Peripla_BP_3"/>
    <property type="match status" value="1"/>
</dbReference>
<dbReference type="Gene3D" id="3.40.50.2300">
    <property type="match status" value="2"/>
</dbReference>
<dbReference type="GO" id="GO:0000976">
    <property type="term" value="F:transcription cis-regulatory region binding"/>
    <property type="evidence" value="ECO:0007669"/>
    <property type="project" value="TreeGrafter"/>
</dbReference>
<dbReference type="SUPFAM" id="SSF47413">
    <property type="entry name" value="lambda repressor-like DNA-binding domains"/>
    <property type="match status" value="1"/>
</dbReference>
<keyword evidence="1" id="KW-0805">Transcription regulation</keyword>
<dbReference type="AlphaFoldDB" id="A0A4Y6RN20"/>
<gene>
    <name evidence="5" type="ORF">FJQ89_06590</name>
</gene>
<dbReference type="InterPro" id="IPR010982">
    <property type="entry name" value="Lambda_DNA-bd_dom_sf"/>
</dbReference>
<dbReference type="InterPro" id="IPR028082">
    <property type="entry name" value="Peripla_BP_I"/>
</dbReference>
<accession>A0A4Y6RN20</accession>
<evidence type="ECO:0000256" key="2">
    <source>
        <dbReference type="ARBA" id="ARBA00023125"/>
    </source>
</evidence>
<dbReference type="GO" id="GO:0003700">
    <property type="term" value="F:DNA-binding transcription factor activity"/>
    <property type="evidence" value="ECO:0007669"/>
    <property type="project" value="TreeGrafter"/>
</dbReference>
<dbReference type="InterPro" id="IPR000843">
    <property type="entry name" value="HTH_LacI"/>
</dbReference>
<dbReference type="PROSITE" id="PS00356">
    <property type="entry name" value="HTH_LACI_1"/>
    <property type="match status" value="1"/>
</dbReference>
<dbReference type="Pfam" id="PF00356">
    <property type="entry name" value="LacI"/>
    <property type="match status" value="1"/>
</dbReference>
<evidence type="ECO:0000256" key="1">
    <source>
        <dbReference type="ARBA" id="ARBA00023015"/>
    </source>
</evidence>
<dbReference type="PANTHER" id="PTHR30146">
    <property type="entry name" value="LACI-RELATED TRANSCRIPTIONAL REPRESSOR"/>
    <property type="match status" value="1"/>
</dbReference>
<dbReference type="OrthoDB" id="9805642at2"/>
<dbReference type="SUPFAM" id="SSF53822">
    <property type="entry name" value="Periplasmic binding protein-like I"/>
    <property type="match status" value="1"/>
</dbReference>
<dbReference type="InterPro" id="IPR046335">
    <property type="entry name" value="LacI/GalR-like_sensor"/>
</dbReference>
<evidence type="ECO:0000313" key="5">
    <source>
        <dbReference type="EMBL" id="QDG73966.1"/>
    </source>
</evidence>
<dbReference type="CDD" id="cd01392">
    <property type="entry name" value="HTH_LacI"/>
    <property type="match status" value="1"/>
</dbReference>
<evidence type="ECO:0000256" key="3">
    <source>
        <dbReference type="ARBA" id="ARBA00023163"/>
    </source>
</evidence>
<protein>
    <submittedName>
        <fullName evidence="5">LacI family transcriptional regulator</fullName>
    </submittedName>
</protein>
<dbReference type="SMART" id="SM00354">
    <property type="entry name" value="HTH_LACI"/>
    <property type="match status" value="1"/>
</dbReference>
<dbReference type="EMBL" id="CP041185">
    <property type="protein sequence ID" value="QDG73966.1"/>
    <property type="molecule type" value="Genomic_DNA"/>
</dbReference>
<keyword evidence="3" id="KW-0804">Transcription</keyword>
<feature type="domain" description="HTH lacI-type" evidence="4">
    <location>
        <begin position="1"/>
        <end position="53"/>
    </location>
</feature>
<name>A0A4Y6RN20_9BURK</name>
<keyword evidence="6" id="KW-1185">Reference proteome</keyword>
<proteinExistence type="predicted"/>
<sequence>MEDIARMAGVSRSTVSRVLSGTGRIGEETRKRITELAKTSNYSIDASARNLRLNQNRTISVVVPYDPVEQLPLSEPFFLTLIGSIADALTACGMDMLLSRVSADRLDLAAEAYKGGRCLGFILIGQWGHHDQLTAMAVQGLPFVVWGARLPGQLYGSVGGDDVQGGFLATSHLLDAGVRRIAFLGDTALPEISQRHTGYLQAHHARGLIPAADLTLAANQSRESVVAAIAERYPRDGGFDGIFASTDPMAMNAIGALAALGKKVPDDVRVIGYDDIITASNFQPPLSSVRTPMIDAGKALVDSLLAQLSGTPPRQLQLASSLVIRESSGSGPRAAS</sequence>
<keyword evidence="2" id="KW-0238">DNA-binding</keyword>